<reference evidence="1 2" key="1">
    <citation type="submission" date="2021-06" db="EMBL/GenBank/DDBJ databases">
        <authorList>
            <person name="Kallberg Y."/>
            <person name="Tangrot J."/>
            <person name="Rosling A."/>
        </authorList>
    </citation>
    <scope>NUCLEOTIDE SEQUENCE [LARGE SCALE GENOMIC DNA]</scope>
    <source>
        <strain evidence="1 2">120-4 pot B 10/14</strain>
    </source>
</reference>
<sequence>MKEHFQKQLNQSSTLVKNFSECLETLSEVKKNIAPGISRIY</sequence>
<protein>
    <submittedName>
        <fullName evidence="1">36871_t:CDS:1</fullName>
    </submittedName>
</protein>
<gene>
    <name evidence="1" type="ORF">GMARGA_LOCUS9468</name>
</gene>
<organism evidence="1 2">
    <name type="scientific">Gigaspora margarita</name>
    <dbReference type="NCBI Taxonomy" id="4874"/>
    <lineage>
        <taxon>Eukaryota</taxon>
        <taxon>Fungi</taxon>
        <taxon>Fungi incertae sedis</taxon>
        <taxon>Mucoromycota</taxon>
        <taxon>Glomeromycotina</taxon>
        <taxon>Glomeromycetes</taxon>
        <taxon>Diversisporales</taxon>
        <taxon>Gigasporaceae</taxon>
        <taxon>Gigaspora</taxon>
    </lineage>
</organism>
<keyword evidence="2" id="KW-1185">Reference proteome</keyword>
<evidence type="ECO:0000313" key="1">
    <source>
        <dbReference type="EMBL" id="CAG8653204.1"/>
    </source>
</evidence>
<evidence type="ECO:0000313" key="2">
    <source>
        <dbReference type="Proteomes" id="UP000789901"/>
    </source>
</evidence>
<accession>A0ABN7URK1</accession>
<dbReference type="EMBL" id="CAJVQB010005100">
    <property type="protein sequence ID" value="CAG8653204.1"/>
    <property type="molecule type" value="Genomic_DNA"/>
</dbReference>
<proteinExistence type="predicted"/>
<dbReference type="Proteomes" id="UP000789901">
    <property type="component" value="Unassembled WGS sequence"/>
</dbReference>
<comment type="caution">
    <text evidence="1">The sequence shown here is derived from an EMBL/GenBank/DDBJ whole genome shotgun (WGS) entry which is preliminary data.</text>
</comment>
<name>A0ABN7URK1_GIGMA</name>